<dbReference type="GO" id="GO:0015020">
    <property type="term" value="F:glucuronosyltransferase activity"/>
    <property type="evidence" value="ECO:0007669"/>
    <property type="project" value="UniProtKB-EC"/>
</dbReference>
<dbReference type="Proteomes" id="UP000054495">
    <property type="component" value="Unassembled WGS sequence"/>
</dbReference>
<proteinExistence type="inferred from homology"/>
<dbReference type="EC" id="2.4.1.17" evidence="7"/>
<dbReference type="AlphaFoldDB" id="A0A0D6LWD0"/>
<evidence type="ECO:0000256" key="4">
    <source>
        <dbReference type="ARBA" id="ARBA00022729"/>
    </source>
</evidence>
<keyword evidence="2 6" id="KW-0328">Glycosyltransferase</keyword>
<protein>
    <recommendedName>
        <fullName evidence="7">UDP-glucuronosyltransferase</fullName>
        <ecNumber evidence="7">2.4.1.17</ecNumber>
    </recommendedName>
</protein>
<evidence type="ECO:0000313" key="9">
    <source>
        <dbReference type="Proteomes" id="UP000054495"/>
    </source>
</evidence>
<reference evidence="8 9" key="1">
    <citation type="submission" date="2013-05" db="EMBL/GenBank/DDBJ databases">
        <title>Draft genome of the parasitic nematode Anyclostoma ceylanicum.</title>
        <authorList>
            <person name="Mitreva M."/>
        </authorList>
    </citation>
    <scope>NUCLEOTIDE SEQUENCE [LARGE SCALE GENOMIC DNA]</scope>
</reference>
<name>A0A0D6LWD0_9BILA</name>
<sequence length="230" mass="26042">MEGRCISMDDMNVFMTINKKMFKGILEDTPFLNSLREQRFDVALHEVYEIAAVAIFEMIGIKNTVVLSALGVTPYVQQIAGFPANPSFVPDIIEAFASFPDTTFIWKYEEENDHILFEKYPNIHPLKWVPQVDLLADKRISLFITHAGMNSVLEAVFYGKPMVAIPLFVDQIVNAKNMNNRGLAVVIDKHDLSKDALVAAIRETLPANGYVTFNQQVCESKEEHFENIRG</sequence>
<dbReference type="InterPro" id="IPR002213">
    <property type="entry name" value="UDP_glucos_trans"/>
</dbReference>
<evidence type="ECO:0000256" key="7">
    <source>
        <dbReference type="RuleBase" id="RU362059"/>
    </source>
</evidence>
<evidence type="ECO:0000256" key="1">
    <source>
        <dbReference type="ARBA" id="ARBA00009995"/>
    </source>
</evidence>
<comment type="subcellular location">
    <subcellularLocation>
        <location evidence="7">Membrane</location>
        <topology evidence="7">Single-pass membrane protein</topology>
    </subcellularLocation>
</comment>
<dbReference type="InterPro" id="IPR035595">
    <property type="entry name" value="UDP_glycos_trans_CS"/>
</dbReference>
<evidence type="ECO:0000256" key="6">
    <source>
        <dbReference type="RuleBase" id="RU003718"/>
    </source>
</evidence>
<dbReference type="PANTHER" id="PTHR48043">
    <property type="entry name" value="EG:EG0003.4 PROTEIN-RELATED"/>
    <property type="match status" value="1"/>
</dbReference>
<dbReference type="Pfam" id="PF00201">
    <property type="entry name" value="UDPGT"/>
    <property type="match status" value="1"/>
</dbReference>
<evidence type="ECO:0000256" key="3">
    <source>
        <dbReference type="ARBA" id="ARBA00022679"/>
    </source>
</evidence>
<dbReference type="PANTHER" id="PTHR48043:SF145">
    <property type="entry name" value="FI06409P-RELATED"/>
    <property type="match status" value="1"/>
</dbReference>
<dbReference type="EMBL" id="KE125079">
    <property type="protein sequence ID" value="EPB71937.1"/>
    <property type="molecule type" value="Genomic_DNA"/>
</dbReference>
<gene>
    <name evidence="8" type="ORF">ANCCEY_08978</name>
</gene>
<comment type="similarity">
    <text evidence="1 6">Belongs to the UDP-glycosyltransferase family.</text>
</comment>
<keyword evidence="3 6" id="KW-0808">Transferase</keyword>
<comment type="catalytic activity">
    <reaction evidence="5 7">
        <text>glucuronate acceptor + UDP-alpha-D-glucuronate = acceptor beta-D-glucuronoside + UDP + H(+)</text>
        <dbReference type="Rhea" id="RHEA:21032"/>
        <dbReference type="ChEBI" id="CHEBI:15378"/>
        <dbReference type="ChEBI" id="CHEBI:58052"/>
        <dbReference type="ChEBI" id="CHEBI:58223"/>
        <dbReference type="ChEBI" id="CHEBI:132367"/>
        <dbReference type="ChEBI" id="CHEBI:132368"/>
        <dbReference type="EC" id="2.4.1.17"/>
    </reaction>
</comment>
<accession>A0A0D6LWD0</accession>
<keyword evidence="4" id="KW-0732">Signal</keyword>
<evidence type="ECO:0000313" key="8">
    <source>
        <dbReference type="EMBL" id="EPB71937.1"/>
    </source>
</evidence>
<organism evidence="8 9">
    <name type="scientific">Ancylostoma ceylanicum</name>
    <dbReference type="NCBI Taxonomy" id="53326"/>
    <lineage>
        <taxon>Eukaryota</taxon>
        <taxon>Metazoa</taxon>
        <taxon>Ecdysozoa</taxon>
        <taxon>Nematoda</taxon>
        <taxon>Chromadorea</taxon>
        <taxon>Rhabditida</taxon>
        <taxon>Rhabditina</taxon>
        <taxon>Rhabditomorpha</taxon>
        <taxon>Strongyloidea</taxon>
        <taxon>Ancylostomatidae</taxon>
        <taxon>Ancylostomatinae</taxon>
        <taxon>Ancylostoma</taxon>
    </lineage>
</organism>
<dbReference type="Gene3D" id="3.40.50.2000">
    <property type="entry name" value="Glycogen Phosphorylase B"/>
    <property type="match status" value="1"/>
</dbReference>
<dbReference type="SUPFAM" id="SSF53756">
    <property type="entry name" value="UDP-Glycosyltransferase/glycogen phosphorylase"/>
    <property type="match status" value="1"/>
</dbReference>
<keyword evidence="9" id="KW-1185">Reference proteome</keyword>
<evidence type="ECO:0000256" key="5">
    <source>
        <dbReference type="ARBA" id="ARBA00047475"/>
    </source>
</evidence>
<dbReference type="GO" id="GO:0016020">
    <property type="term" value="C:membrane"/>
    <property type="evidence" value="ECO:0007669"/>
    <property type="project" value="UniProtKB-SubCell"/>
</dbReference>
<evidence type="ECO:0000256" key="2">
    <source>
        <dbReference type="ARBA" id="ARBA00022676"/>
    </source>
</evidence>
<dbReference type="PROSITE" id="PS00375">
    <property type="entry name" value="UDPGT"/>
    <property type="match status" value="1"/>
</dbReference>
<dbReference type="CDD" id="cd03784">
    <property type="entry name" value="GT1_Gtf-like"/>
    <property type="match status" value="1"/>
</dbReference>
<dbReference type="InterPro" id="IPR050271">
    <property type="entry name" value="UDP-glycosyltransferase"/>
</dbReference>